<dbReference type="PANTHER" id="PTHR43630">
    <property type="entry name" value="POLY-BETA-1,6-N-ACETYL-D-GLUCOSAMINE SYNTHASE"/>
    <property type="match status" value="1"/>
</dbReference>
<feature type="domain" description="Glycosyltransferase 2-like" evidence="1">
    <location>
        <begin position="7"/>
        <end position="132"/>
    </location>
</feature>
<sequence length="326" mass="37702">METLSVSIVIPTLNSERTLEKCLKSIRGQNYPKNKVEVLIIDGGSTDSTENLATKYNCIFIKGGYKENQEARKAIGLEKASNEIVGYIDSDNILPNKNYISEMITPFNVIPDLVGTETWRYGIDRDFNVYNRYFALLGVNDAVAYYLGKADKIPWFENTWKRGKILSDKKNYTVVEFSEKNLPTVGANGFFIRRELLIKSKCKPDEFFHIDVVYDLLGLGYTKFAMVKNEIYHDTASTIFKLAARRKKYFVNYGTKFSRRYILFDKKNKSDILSLLMFVFYTMTVIQPLLLSIRGYIKKRDVAWFLHPVVCWVFLWAYGSAVLKKI</sequence>
<evidence type="ECO:0000259" key="1">
    <source>
        <dbReference type="Pfam" id="PF00535"/>
    </source>
</evidence>
<dbReference type="Pfam" id="PF00535">
    <property type="entry name" value="Glycos_transf_2"/>
    <property type="match status" value="1"/>
</dbReference>
<dbReference type="InterPro" id="IPR001173">
    <property type="entry name" value="Glyco_trans_2-like"/>
</dbReference>
<comment type="caution">
    <text evidence="2">The sequence shown here is derived from an EMBL/GenBank/DDBJ whole genome shotgun (WGS) entry which is preliminary data.</text>
</comment>
<dbReference type="AlphaFoldDB" id="A0A1F4VJC4"/>
<evidence type="ECO:0000313" key="2">
    <source>
        <dbReference type="EMBL" id="OGC57215.1"/>
    </source>
</evidence>
<evidence type="ECO:0000313" key="3">
    <source>
        <dbReference type="Proteomes" id="UP000177763"/>
    </source>
</evidence>
<dbReference type="PANTHER" id="PTHR43630:SF2">
    <property type="entry name" value="GLYCOSYLTRANSFERASE"/>
    <property type="match status" value="1"/>
</dbReference>
<gene>
    <name evidence="2" type="ORF">A3H26_02125</name>
</gene>
<accession>A0A1F4VJC4</accession>
<proteinExistence type="predicted"/>
<name>A0A1F4VJC4_UNCKA</name>
<dbReference type="STRING" id="1802630.A3H26_02125"/>
<organism evidence="2 3">
    <name type="scientific">candidate division WWE3 bacterium RIFCSPLOWO2_12_FULL_36_10</name>
    <dbReference type="NCBI Taxonomy" id="1802630"/>
    <lineage>
        <taxon>Bacteria</taxon>
        <taxon>Katanobacteria</taxon>
    </lineage>
</organism>
<protein>
    <recommendedName>
        <fullName evidence="1">Glycosyltransferase 2-like domain-containing protein</fullName>
    </recommendedName>
</protein>
<dbReference type="Gene3D" id="3.90.550.10">
    <property type="entry name" value="Spore Coat Polysaccharide Biosynthesis Protein SpsA, Chain A"/>
    <property type="match status" value="1"/>
</dbReference>
<dbReference type="SUPFAM" id="SSF53448">
    <property type="entry name" value="Nucleotide-diphospho-sugar transferases"/>
    <property type="match status" value="1"/>
</dbReference>
<dbReference type="EMBL" id="MEVN01000019">
    <property type="protein sequence ID" value="OGC57215.1"/>
    <property type="molecule type" value="Genomic_DNA"/>
</dbReference>
<dbReference type="InterPro" id="IPR029044">
    <property type="entry name" value="Nucleotide-diphossugar_trans"/>
</dbReference>
<reference evidence="2 3" key="1">
    <citation type="journal article" date="2016" name="Nat. Commun.">
        <title>Thousands of microbial genomes shed light on interconnected biogeochemical processes in an aquifer system.</title>
        <authorList>
            <person name="Anantharaman K."/>
            <person name="Brown C.T."/>
            <person name="Hug L.A."/>
            <person name="Sharon I."/>
            <person name="Castelle C.J."/>
            <person name="Probst A.J."/>
            <person name="Thomas B.C."/>
            <person name="Singh A."/>
            <person name="Wilkins M.J."/>
            <person name="Karaoz U."/>
            <person name="Brodie E.L."/>
            <person name="Williams K.H."/>
            <person name="Hubbard S.S."/>
            <person name="Banfield J.F."/>
        </authorList>
    </citation>
    <scope>NUCLEOTIDE SEQUENCE [LARGE SCALE GENOMIC DNA]</scope>
</reference>
<dbReference type="Proteomes" id="UP000177763">
    <property type="component" value="Unassembled WGS sequence"/>
</dbReference>